<dbReference type="PANTHER" id="PTHR35101">
    <property type="entry name" value="OS02G0162600 PROTEIN"/>
    <property type="match status" value="1"/>
</dbReference>
<proteinExistence type="predicted"/>
<dbReference type="HOGENOM" id="CLU_1809224_0_0_1"/>
<evidence type="ECO:0000313" key="2">
    <source>
        <dbReference type="Proteomes" id="UP000007015"/>
    </source>
</evidence>
<reference evidence="1 2" key="1">
    <citation type="journal article" date="2005" name="PLoS Biol.">
        <title>The genomes of Oryza sativa: a history of duplications.</title>
        <authorList>
            <person name="Yu J."/>
            <person name="Wang J."/>
            <person name="Lin W."/>
            <person name="Li S."/>
            <person name="Li H."/>
            <person name="Zhou J."/>
            <person name="Ni P."/>
            <person name="Dong W."/>
            <person name="Hu S."/>
            <person name="Zeng C."/>
            <person name="Zhang J."/>
            <person name="Zhang Y."/>
            <person name="Li R."/>
            <person name="Xu Z."/>
            <person name="Li S."/>
            <person name="Li X."/>
            <person name="Zheng H."/>
            <person name="Cong L."/>
            <person name="Lin L."/>
            <person name="Yin J."/>
            <person name="Geng J."/>
            <person name="Li G."/>
            <person name="Shi J."/>
            <person name="Liu J."/>
            <person name="Lv H."/>
            <person name="Li J."/>
            <person name="Wang J."/>
            <person name="Deng Y."/>
            <person name="Ran L."/>
            <person name="Shi X."/>
            <person name="Wang X."/>
            <person name="Wu Q."/>
            <person name="Li C."/>
            <person name="Ren X."/>
            <person name="Wang J."/>
            <person name="Wang X."/>
            <person name="Li D."/>
            <person name="Liu D."/>
            <person name="Zhang X."/>
            <person name="Ji Z."/>
            <person name="Zhao W."/>
            <person name="Sun Y."/>
            <person name="Zhang Z."/>
            <person name="Bao J."/>
            <person name="Han Y."/>
            <person name="Dong L."/>
            <person name="Ji J."/>
            <person name="Chen P."/>
            <person name="Wu S."/>
            <person name="Liu J."/>
            <person name="Xiao Y."/>
            <person name="Bu D."/>
            <person name="Tan J."/>
            <person name="Yang L."/>
            <person name="Ye C."/>
            <person name="Zhang J."/>
            <person name="Xu J."/>
            <person name="Zhou Y."/>
            <person name="Yu Y."/>
            <person name="Zhang B."/>
            <person name="Zhuang S."/>
            <person name="Wei H."/>
            <person name="Liu B."/>
            <person name="Lei M."/>
            <person name="Yu H."/>
            <person name="Li Y."/>
            <person name="Xu H."/>
            <person name="Wei S."/>
            <person name="He X."/>
            <person name="Fang L."/>
            <person name="Zhang Z."/>
            <person name="Zhang Y."/>
            <person name="Huang X."/>
            <person name="Su Z."/>
            <person name="Tong W."/>
            <person name="Li J."/>
            <person name="Tong Z."/>
            <person name="Li S."/>
            <person name="Ye J."/>
            <person name="Wang L."/>
            <person name="Fang L."/>
            <person name="Lei T."/>
            <person name="Chen C."/>
            <person name="Chen H."/>
            <person name="Xu Z."/>
            <person name="Li H."/>
            <person name="Huang H."/>
            <person name="Zhang F."/>
            <person name="Xu H."/>
            <person name="Li N."/>
            <person name="Zhao C."/>
            <person name="Li S."/>
            <person name="Dong L."/>
            <person name="Huang Y."/>
            <person name="Li L."/>
            <person name="Xi Y."/>
            <person name="Qi Q."/>
            <person name="Li W."/>
            <person name="Zhang B."/>
            <person name="Hu W."/>
            <person name="Zhang Y."/>
            <person name="Tian X."/>
            <person name="Jiao Y."/>
            <person name="Liang X."/>
            <person name="Jin J."/>
            <person name="Gao L."/>
            <person name="Zheng W."/>
            <person name="Hao B."/>
            <person name="Liu S."/>
            <person name="Wang W."/>
            <person name="Yuan L."/>
            <person name="Cao M."/>
            <person name="McDermott J."/>
            <person name="Samudrala R."/>
            <person name="Wang J."/>
            <person name="Wong G.K."/>
            <person name="Yang H."/>
        </authorList>
    </citation>
    <scope>NUCLEOTIDE SEQUENCE [LARGE SCALE GENOMIC DNA]</scope>
    <source>
        <strain evidence="2">cv. 93-11</strain>
    </source>
</reference>
<sequence>MAKAQLVARFSVEVAPPLLSSIIRPRRRRGFPAMLDTIAEEEPDAPPLPAIVMARELSASYALLRGVAAAAAAVAPAPPPPPRNVMVGSSCSSLVLVRRAEAKEKRCVVVVVGSSAASAAIVHGEKRLHLAAAPASEAAACSEIGA</sequence>
<evidence type="ECO:0000313" key="1">
    <source>
        <dbReference type="EMBL" id="EAY95621.1"/>
    </source>
</evidence>
<dbReference type="AlphaFoldDB" id="A2XXR1"/>
<accession>A2XXR1</accession>
<name>A2XXR1_ORYSI</name>
<dbReference type="Proteomes" id="UP000007015">
    <property type="component" value="Chromosome 4"/>
</dbReference>
<gene>
    <name evidence="1" type="ORF">OsI_17476</name>
</gene>
<dbReference type="OMA" id="WFPATML"/>
<protein>
    <submittedName>
        <fullName evidence="1">Uncharacterized protein</fullName>
    </submittedName>
</protein>
<dbReference type="EMBL" id="CM000129">
    <property type="protein sequence ID" value="EAY95621.1"/>
    <property type="molecule type" value="Genomic_DNA"/>
</dbReference>
<dbReference type="PANTHER" id="PTHR35101:SF18">
    <property type="entry name" value="OS04G0623200 PROTEIN"/>
    <property type="match status" value="1"/>
</dbReference>
<keyword evidence="2" id="KW-1185">Reference proteome</keyword>
<organism evidence="1 2">
    <name type="scientific">Oryza sativa subsp. indica</name>
    <name type="common">Rice</name>
    <dbReference type="NCBI Taxonomy" id="39946"/>
    <lineage>
        <taxon>Eukaryota</taxon>
        <taxon>Viridiplantae</taxon>
        <taxon>Streptophyta</taxon>
        <taxon>Embryophyta</taxon>
        <taxon>Tracheophyta</taxon>
        <taxon>Spermatophyta</taxon>
        <taxon>Magnoliopsida</taxon>
        <taxon>Liliopsida</taxon>
        <taxon>Poales</taxon>
        <taxon>Poaceae</taxon>
        <taxon>BOP clade</taxon>
        <taxon>Oryzoideae</taxon>
        <taxon>Oryzeae</taxon>
        <taxon>Oryzinae</taxon>
        <taxon>Oryza</taxon>
        <taxon>Oryza sativa</taxon>
    </lineage>
</organism>
<dbReference type="Gramene" id="BGIOSGA014320-TA">
    <property type="protein sequence ID" value="BGIOSGA014320-PA"/>
    <property type="gene ID" value="BGIOSGA014320"/>
</dbReference>